<dbReference type="FunFam" id="2.30.42.10:FF:000107">
    <property type="entry name" value="26S proteasome non-ATPase regulatory subunit 9"/>
    <property type="match status" value="1"/>
</dbReference>
<dbReference type="Proteomes" id="UP000054144">
    <property type="component" value="Unassembled WGS sequence"/>
</dbReference>
<evidence type="ECO:0000256" key="2">
    <source>
        <dbReference type="ARBA" id="ARBA00023186"/>
    </source>
</evidence>
<dbReference type="InterPro" id="IPR035269">
    <property type="entry name" value="PSMD9"/>
</dbReference>
<keyword evidence="2" id="KW-0143">Chaperone</keyword>
<dbReference type="Pfam" id="PF17820">
    <property type="entry name" value="PDZ_6"/>
    <property type="match status" value="1"/>
</dbReference>
<dbReference type="PANTHER" id="PTHR12651:SF1">
    <property type="entry name" value="26S PROTEASOME NON-ATPASE REGULATORY SUBUNIT 9"/>
    <property type="match status" value="1"/>
</dbReference>
<comment type="similarity">
    <text evidence="1">Belongs to the proteasome subunit p27 family.</text>
</comment>
<evidence type="ECO:0000313" key="7">
    <source>
        <dbReference type="Proteomes" id="UP000054144"/>
    </source>
</evidence>
<dbReference type="GO" id="GO:0005737">
    <property type="term" value="C:cytoplasm"/>
    <property type="evidence" value="ECO:0007669"/>
    <property type="project" value="TreeGrafter"/>
</dbReference>
<evidence type="ECO:0000256" key="1">
    <source>
        <dbReference type="ARBA" id="ARBA00005256"/>
    </source>
</evidence>
<feature type="domain" description="Nas2 N-terminal" evidence="5">
    <location>
        <begin position="3"/>
        <end position="74"/>
    </location>
</feature>
<dbReference type="GO" id="GO:0005634">
    <property type="term" value="C:nucleus"/>
    <property type="evidence" value="ECO:0007669"/>
    <property type="project" value="TreeGrafter"/>
</dbReference>
<dbReference type="Gene3D" id="2.30.42.10">
    <property type="match status" value="1"/>
</dbReference>
<dbReference type="EMBL" id="KN882047">
    <property type="protein sequence ID" value="KIY45634.1"/>
    <property type="molecule type" value="Genomic_DNA"/>
</dbReference>
<dbReference type="GO" id="GO:0070682">
    <property type="term" value="P:proteasome regulatory particle assembly"/>
    <property type="evidence" value="ECO:0007669"/>
    <property type="project" value="InterPro"/>
</dbReference>
<sequence length="188" mass="20415">MVRKADIEAELDAHYATLKAQSVTMRTPLVDTEGFPRADLDIFAIRGARVRIIELRNDLDALMNEIGKALEGVYDPAVAPQQDSSFSSENAEELSPFARVNGVAPGSPAAEAGLQREDVIVKFGPLTKRSFGSESLQPLASLVSQNENRQIVVEVLRRGQSVRLNLLPRKGWGGRGMLGCHIVPHASS</sequence>
<gene>
    <name evidence="6" type="ORF">FISHEDRAFT_66898</name>
</gene>
<dbReference type="InterPro" id="IPR041489">
    <property type="entry name" value="PDZ_6"/>
</dbReference>
<evidence type="ECO:0000256" key="3">
    <source>
        <dbReference type="ARBA" id="ARBA00068021"/>
    </source>
</evidence>
<reference evidence="6 7" key="1">
    <citation type="journal article" date="2015" name="Fungal Genet. Biol.">
        <title>Evolution of novel wood decay mechanisms in Agaricales revealed by the genome sequences of Fistulina hepatica and Cylindrobasidium torrendii.</title>
        <authorList>
            <person name="Floudas D."/>
            <person name="Held B.W."/>
            <person name="Riley R."/>
            <person name="Nagy L.G."/>
            <person name="Koehler G."/>
            <person name="Ransdell A.S."/>
            <person name="Younus H."/>
            <person name="Chow J."/>
            <person name="Chiniquy J."/>
            <person name="Lipzen A."/>
            <person name="Tritt A."/>
            <person name="Sun H."/>
            <person name="Haridas S."/>
            <person name="LaButti K."/>
            <person name="Ohm R.A."/>
            <person name="Kues U."/>
            <person name="Blanchette R.A."/>
            <person name="Grigoriev I.V."/>
            <person name="Minto R.E."/>
            <person name="Hibbett D.S."/>
        </authorList>
    </citation>
    <scope>NUCLEOTIDE SEQUENCE [LARGE SCALE GENOMIC DNA]</scope>
    <source>
        <strain evidence="6 7">ATCC 64428</strain>
    </source>
</reference>
<dbReference type="Gene3D" id="6.10.140.1710">
    <property type="match status" value="1"/>
</dbReference>
<evidence type="ECO:0000313" key="6">
    <source>
        <dbReference type="EMBL" id="KIY45634.1"/>
    </source>
</evidence>
<dbReference type="InterPro" id="IPR040815">
    <property type="entry name" value="Nas2_N"/>
</dbReference>
<dbReference type="AlphaFoldDB" id="A0A0D7A5H6"/>
<dbReference type="InterPro" id="IPR036034">
    <property type="entry name" value="PDZ_sf"/>
</dbReference>
<evidence type="ECO:0000259" key="5">
    <source>
        <dbReference type="Pfam" id="PF18265"/>
    </source>
</evidence>
<dbReference type="OrthoDB" id="72325at2759"/>
<proteinExistence type="inferred from homology"/>
<name>A0A0D7A5H6_9AGAR</name>
<dbReference type="Pfam" id="PF18265">
    <property type="entry name" value="Nas2_N"/>
    <property type="match status" value="1"/>
</dbReference>
<evidence type="ECO:0000259" key="4">
    <source>
        <dbReference type="Pfam" id="PF17820"/>
    </source>
</evidence>
<feature type="domain" description="PDZ" evidence="4">
    <location>
        <begin position="100"/>
        <end position="157"/>
    </location>
</feature>
<dbReference type="PANTHER" id="PTHR12651">
    <property type="entry name" value="26S PROTEASOME NON-ATPASE REGULATORY SUBUNIT 9"/>
    <property type="match status" value="1"/>
</dbReference>
<dbReference type="SUPFAM" id="SSF50156">
    <property type="entry name" value="PDZ domain-like"/>
    <property type="match status" value="1"/>
</dbReference>
<organism evidence="6 7">
    <name type="scientific">Fistulina hepatica ATCC 64428</name>
    <dbReference type="NCBI Taxonomy" id="1128425"/>
    <lineage>
        <taxon>Eukaryota</taxon>
        <taxon>Fungi</taxon>
        <taxon>Dikarya</taxon>
        <taxon>Basidiomycota</taxon>
        <taxon>Agaricomycotina</taxon>
        <taxon>Agaricomycetes</taxon>
        <taxon>Agaricomycetidae</taxon>
        <taxon>Agaricales</taxon>
        <taxon>Fistulinaceae</taxon>
        <taxon>Fistulina</taxon>
    </lineage>
</organism>
<keyword evidence="7" id="KW-1185">Reference proteome</keyword>
<accession>A0A0D7A5H6</accession>
<protein>
    <recommendedName>
        <fullName evidence="3">Probable 26S proteasome regulatory subunit p27</fullName>
    </recommendedName>
</protein>